<dbReference type="Pfam" id="PF00990">
    <property type="entry name" value="GGDEF"/>
    <property type="match status" value="1"/>
</dbReference>
<dbReference type="SUPFAM" id="SSF55073">
    <property type="entry name" value="Nucleotide cyclase"/>
    <property type="match status" value="1"/>
</dbReference>
<dbReference type="InterPro" id="IPR043128">
    <property type="entry name" value="Rev_trsase/Diguanyl_cyclase"/>
</dbReference>
<organism evidence="3 4">
    <name type="scientific">Aequitasia blattaphilus</name>
    <dbReference type="NCBI Taxonomy" id="2949332"/>
    <lineage>
        <taxon>Bacteria</taxon>
        <taxon>Bacillati</taxon>
        <taxon>Bacillota</taxon>
        <taxon>Clostridia</taxon>
        <taxon>Lachnospirales</taxon>
        <taxon>Lachnospiraceae</taxon>
        <taxon>Aequitasia</taxon>
    </lineage>
</organism>
<evidence type="ECO:0000259" key="2">
    <source>
        <dbReference type="PROSITE" id="PS50887"/>
    </source>
</evidence>
<dbReference type="RefSeq" id="WP_262064626.1">
    <property type="nucleotide sequence ID" value="NZ_JAMXOD010000001.1"/>
</dbReference>
<keyword evidence="1" id="KW-0812">Transmembrane</keyword>
<dbReference type="SMART" id="SM00267">
    <property type="entry name" value="GGDEF"/>
    <property type="match status" value="1"/>
</dbReference>
<comment type="caution">
    <text evidence="3">The sequence shown here is derived from an EMBL/GenBank/DDBJ whole genome shotgun (WGS) entry which is preliminary data.</text>
</comment>
<feature type="transmembrane region" description="Helical" evidence="1">
    <location>
        <begin position="20"/>
        <end position="38"/>
    </location>
</feature>
<protein>
    <submittedName>
        <fullName evidence="3">GGDEF domain-containing protein</fullName>
    </submittedName>
</protein>
<keyword evidence="1" id="KW-0472">Membrane</keyword>
<feature type="transmembrane region" description="Helical" evidence="1">
    <location>
        <begin position="50"/>
        <end position="70"/>
    </location>
</feature>
<feature type="transmembrane region" description="Helical" evidence="1">
    <location>
        <begin position="126"/>
        <end position="144"/>
    </location>
</feature>
<feature type="transmembrane region" description="Helical" evidence="1">
    <location>
        <begin position="77"/>
        <end position="96"/>
    </location>
</feature>
<keyword evidence="4" id="KW-1185">Reference proteome</keyword>
<reference evidence="3 4" key="1">
    <citation type="journal article" date="2022" name="Genome Biol. Evol.">
        <title>Host diet, physiology and behaviors set the stage for Lachnospiraceae cladogenesis.</title>
        <authorList>
            <person name="Vera-Ponce De Leon A."/>
            <person name="Schneider M."/>
            <person name="Jahnes B.C."/>
            <person name="Sadowski V."/>
            <person name="Camuy-Velez L.A."/>
            <person name="Duan J."/>
            <person name="Sabree Z.L."/>
        </authorList>
    </citation>
    <scope>NUCLEOTIDE SEQUENCE [LARGE SCALE GENOMIC DNA]</scope>
    <source>
        <strain evidence="3 4">PAL113</strain>
    </source>
</reference>
<dbReference type="PROSITE" id="PS50887">
    <property type="entry name" value="GGDEF"/>
    <property type="match status" value="1"/>
</dbReference>
<name>A0ABT1E8J6_9FIRM</name>
<accession>A0ABT1E8J6</accession>
<dbReference type="Gene3D" id="3.30.70.270">
    <property type="match status" value="1"/>
</dbReference>
<dbReference type="PANTHER" id="PTHR45138">
    <property type="entry name" value="REGULATORY COMPONENTS OF SENSORY TRANSDUCTION SYSTEM"/>
    <property type="match status" value="1"/>
</dbReference>
<evidence type="ECO:0000256" key="1">
    <source>
        <dbReference type="SAM" id="Phobius"/>
    </source>
</evidence>
<dbReference type="NCBIfam" id="TIGR00254">
    <property type="entry name" value="GGDEF"/>
    <property type="match status" value="1"/>
</dbReference>
<feature type="transmembrane region" description="Helical" evidence="1">
    <location>
        <begin position="164"/>
        <end position="184"/>
    </location>
</feature>
<proteinExistence type="predicted"/>
<evidence type="ECO:0000313" key="4">
    <source>
        <dbReference type="Proteomes" id="UP001523566"/>
    </source>
</evidence>
<dbReference type="InterPro" id="IPR029787">
    <property type="entry name" value="Nucleotide_cyclase"/>
</dbReference>
<gene>
    <name evidence="3" type="ORF">NK125_00205</name>
</gene>
<dbReference type="PANTHER" id="PTHR45138:SF9">
    <property type="entry name" value="DIGUANYLATE CYCLASE DGCM-RELATED"/>
    <property type="match status" value="1"/>
</dbReference>
<dbReference type="InterPro" id="IPR000160">
    <property type="entry name" value="GGDEF_dom"/>
</dbReference>
<feature type="transmembrane region" description="Helical" evidence="1">
    <location>
        <begin position="102"/>
        <end position="119"/>
    </location>
</feature>
<evidence type="ECO:0000313" key="3">
    <source>
        <dbReference type="EMBL" id="MCP1100837.1"/>
    </source>
</evidence>
<dbReference type="InterPro" id="IPR050469">
    <property type="entry name" value="Diguanylate_Cyclase"/>
</dbReference>
<feature type="domain" description="GGDEF" evidence="2">
    <location>
        <begin position="225"/>
        <end position="354"/>
    </location>
</feature>
<dbReference type="EMBL" id="JAMZFW010000001">
    <property type="protein sequence ID" value="MCP1100837.1"/>
    <property type="molecule type" value="Genomic_DNA"/>
</dbReference>
<dbReference type="Proteomes" id="UP001523566">
    <property type="component" value="Unassembled WGS sequence"/>
</dbReference>
<keyword evidence="1" id="KW-1133">Transmembrane helix</keyword>
<dbReference type="CDD" id="cd01949">
    <property type="entry name" value="GGDEF"/>
    <property type="match status" value="1"/>
</dbReference>
<sequence>MLKRVKTYFYDNILDKNQPLEYRVYMIFLLESYFISILSATTNTLLGKGLLGIIFQWTFIALSTLLLFMSRSTRLKTYYPVLLIVSFIYIPFLFFQTAGYDGTALFFAPLAFFLVSITFRGKIRIFLVGANIFEWVVCILIQYFNPSLIIAHNTPFDKLLDLLVALILSLAGLSIMSASISNAFTSTNEQLEELSKRDALTKVYNRRYLDWFLETELSSCKENNKTLSVLLFDLDDFKKINDTYGHGFGDIVLVEFAAAIQRTLRPYDVLTRFGGEEFVVILHNIELKEALDIAERGRKAVHSLKFRNNIQISVSIGVALSRPEDTMSSILDRADKCLYEAKHRGKNQVYYKDFKLL</sequence>